<dbReference type="EMBL" id="KB740747">
    <property type="protein sequence ID" value="ENN79087.1"/>
    <property type="molecule type" value="Genomic_DNA"/>
</dbReference>
<accession>N6UK94</accession>
<dbReference type="HOGENOM" id="CLU_2152008_0_0_1"/>
<evidence type="ECO:0000256" key="1">
    <source>
        <dbReference type="SAM" id="MobiDB-lite"/>
    </source>
</evidence>
<reference evidence="2" key="1">
    <citation type="journal article" date="2013" name="Genome Biol.">
        <title>Draft genome of the mountain pine beetle, Dendroctonus ponderosae Hopkins, a major forest pest.</title>
        <authorList>
            <person name="Keeling C.I."/>
            <person name="Yuen M.M."/>
            <person name="Liao N.Y."/>
            <person name="Docking T.R."/>
            <person name="Chan S.K."/>
            <person name="Taylor G.A."/>
            <person name="Palmquist D.L."/>
            <person name="Jackman S.D."/>
            <person name="Nguyen A."/>
            <person name="Li M."/>
            <person name="Henderson H."/>
            <person name="Janes J.K."/>
            <person name="Zhao Y."/>
            <person name="Pandoh P."/>
            <person name="Moore R."/>
            <person name="Sperling F.A."/>
            <person name="Huber D.P."/>
            <person name="Birol I."/>
            <person name="Jones S.J."/>
            <person name="Bohlmann J."/>
        </authorList>
    </citation>
    <scope>NUCLEOTIDE SEQUENCE</scope>
</reference>
<proteinExistence type="predicted"/>
<feature type="region of interest" description="Disordered" evidence="1">
    <location>
        <begin position="90"/>
        <end position="112"/>
    </location>
</feature>
<dbReference type="AlphaFoldDB" id="N6UK94"/>
<gene>
    <name evidence="2" type="ORF">YQE_04457</name>
</gene>
<name>N6UK94_DENPD</name>
<feature type="compositionally biased region" description="Basic and acidic residues" evidence="1">
    <location>
        <begin position="1"/>
        <end position="12"/>
    </location>
</feature>
<organism evidence="2">
    <name type="scientific">Dendroctonus ponderosae</name>
    <name type="common">Mountain pine beetle</name>
    <dbReference type="NCBI Taxonomy" id="77166"/>
    <lineage>
        <taxon>Eukaryota</taxon>
        <taxon>Metazoa</taxon>
        <taxon>Ecdysozoa</taxon>
        <taxon>Arthropoda</taxon>
        <taxon>Hexapoda</taxon>
        <taxon>Insecta</taxon>
        <taxon>Pterygota</taxon>
        <taxon>Neoptera</taxon>
        <taxon>Endopterygota</taxon>
        <taxon>Coleoptera</taxon>
        <taxon>Polyphaga</taxon>
        <taxon>Cucujiformia</taxon>
        <taxon>Curculionidae</taxon>
        <taxon>Scolytinae</taxon>
        <taxon>Dendroctonus</taxon>
    </lineage>
</organism>
<protein>
    <submittedName>
        <fullName evidence="2">Uncharacterized protein</fullName>
    </submittedName>
</protein>
<feature type="non-terminal residue" evidence="2">
    <location>
        <position position="1"/>
    </location>
</feature>
<sequence length="112" mass="12511">MLDKSNSSKDGEDMNQEEQCLNGDKSERRRIDEVVDLTLPLVAEESWKPWTGAIADHQLGVHPSDTPEVAVAKTQHLRAYEEVLAVLPQLPSQEDSGEENVAVFVDQPEENE</sequence>
<evidence type="ECO:0000313" key="2">
    <source>
        <dbReference type="EMBL" id="ENN79087.1"/>
    </source>
</evidence>
<feature type="region of interest" description="Disordered" evidence="1">
    <location>
        <begin position="1"/>
        <end position="29"/>
    </location>
</feature>
<feature type="non-terminal residue" evidence="2">
    <location>
        <position position="112"/>
    </location>
</feature>